<dbReference type="Gene3D" id="3.40.190.10">
    <property type="entry name" value="Periplasmic binding protein-like II"/>
    <property type="match status" value="1"/>
</dbReference>
<dbReference type="Pfam" id="PF00496">
    <property type="entry name" value="SBP_bac_5"/>
    <property type="match status" value="1"/>
</dbReference>
<proteinExistence type="inferred from homology"/>
<dbReference type="GO" id="GO:0043190">
    <property type="term" value="C:ATP-binding cassette (ABC) transporter complex"/>
    <property type="evidence" value="ECO:0007669"/>
    <property type="project" value="InterPro"/>
</dbReference>
<evidence type="ECO:0000313" key="7">
    <source>
        <dbReference type="Proteomes" id="UP000008363"/>
    </source>
</evidence>
<dbReference type="SUPFAM" id="SSF53850">
    <property type="entry name" value="Periplasmic binding protein-like II"/>
    <property type="match status" value="1"/>
</dbReference>
<feature type="chain" id="PRO_5003895365" evidence="4">
    <location>
        <begin position="27"/>
        <end position="506"/>
    </location>
</feature>
<organism evidence="6 7">
    <name type="scientific">Gordonia rhizosphera NBRC 16068</name>
    <dbReference type="NCBI Taxonomy" id="1108045"/>
    <lineage>
        <taxon>Bacteria</taxon>
        <taxon>Bacillati</taxon>
        <taxon>Actinomycetota</taxon>
        <taxon>Actinomycetes</taxon>
        <taxon>Mycobacteriales</taxon>
        <taxon>Gordoniaceae</taxon>
        <taxon>Gordonia</taxon>
    </lineage>
</organism>
<comment type="similarity">
    <text evidence="1">Belongs to the bacterial solute-binding protein 5 family.</text>
</comment>
<accession>K6V5A2</accession>
<dbReference type="AlphaFoldDB" id="K6V5A2"/>
<evidence type="ECO:0000259" key="5">
    <source>
        <dbReference type="Pfam" id="PF00496"/>
    </source>
</evidence>
<dbReference type="EMBL" id="BAHC01000129">
    <property type="protein sequence ID" value="GAB91373.1"/>
    <property type="molecule type" value="Genomic_DNA"/>
</dbReference>
<evidence type="ECO:0000256" key="2">
    <source>
        <dbReference type="ARBA" id="ARBA00022448"/>
    </source>
</evidence>
<reference evidence="6 7" key="1">
    <citation type="submission" date="2012-08" db="EMBL/GenBank/DDBJ databases">
        <title>Whole genome shotgun sequence of Gordonia rhizosphera NBRC 16068.</title>
        <authorList>
            <person name="Takarada H."/>
            <person name="Isaki S."/>
            <person name="Hosoyama A."/>
            <person name="Tsuchikane K."/>
            <person name="Katsumata H."/>
            <person name="Baba S."/>
            <person name="Ohji S."/>
            <person name="Yamazaki S."/>
            <person name="Fujita N."/>
        </authorList>
    </citation>
    <scope>NUCLEOTIDE SEQUENCE [LARGE SCALE GENOMIC DNA]</scope>
    <source>
        <strain evidence="6 7">NBRC 16068</strain>
    </source>
</reference>
<feature type="signal peptide" evidence="4">
    <location>
        <begin position="1"/>
        <end position="26"/>
    </location>
</feature>
<dbReference type="PANTHER" id="PTHR30290:SF9">
    <property type="entry name" value="OLIGOPEPTIDE-BINDING PROTEIN APPA"/>
    <property type="match status" value="1"/>
</dbReference>
<gene>
    <name evidence="6" type="ORF">GORHZ_129_00160</name>
</gene>
<dbReference type="InterPro" id="IPR000914">
    <property type="entry name" value="SBP_5_dom"/>
</dbReference>
<evidence type="ECO:0000256" key="4">
    <source>
        <dbReference type="SAM" id="SignalP"/>
    </source>
</evidence>
<dbReference type="GO" id="GO:1904680">
    <property type="term" value="F:peptide transmembrane transporter activity"/>
    <property type="evidence" value="ECO:0007669"/>
    <property type="project" value="TreeGrafter"/>
</dbReference>
<dbReference type="Gene3D" id="3.10.105.10">
    <property type="entry name" value="Dipeptide-binding Protein, Domain 3"/>
    <property type="match status" value="1"/>
</dbReference>
<feature type="domain" description="Solute-binding protein family 5" evidence="5">
    <location>
        <begin position="76"/>
        <end position="426"/>
    </location>
</feature>
<dbReference type="PIRSF" id="PIRSF002741">
    <property type="entry name" value="MppA"/>
    <property type="match status" value="1"/>
</dbReference>
<dbReference type="PROSITE" id="PS51257">
    <property type="entry name" value="PROKAR_LIPOPROTEIN"/>
    <property type="match status" value="1"/>
</dbReference>
<evidence type="ECO:0000313" key="6">
    <source>
        <dbReference type="EMBL" id="GAB91373.1"/>
    </source>
</evidence>
<dbReference type="InterPro" id="IPR030678">
    <property type="entry name" value="Peptide/Ni-bd"/>
</dbReference>
<keyword evidence="7" id="KW-1185">Reference proteome</keyword>
<dbReference type="Gene3D" id="3.90.76.10">
    <property type="entry name" value="Dipeptide-binding Protein, Domain 1"/>
    <property type="match status" value="1"/>
</dbReference>
<name>K6V5A2_9ACTN</name>
<evidence type="ECO:0000256" key="1">
    <source>
        <dbReference type="ARBA" id="ARBA00005695"/>
    </source>
</evidence>
<sequence length="506" mass="53410">MLFPMKRLFLAASAGALLLASVTACSGPGTSRDGTLTFAAPTAATTMDPDLLPLRQMSMYDTPVYDTLTALSHDETVQPRLATAWTSGKDAAGPYLDLTLRAGLKFPDGTPFTSRTVAANIARSQNLPKSTNRASLAGVQTQTLGDYKVRLHSANGVGALPRLFAGPTGMMISDKAIADKEDLSGQAAGIGPFTLKSVQPSRVVYAKTPGYWDPKAAAVDTLVIEYLADDAKLNAVRSGAIDVTILPNDMVKPAESAGYTVEQSLGAENYTFSINSAIKPFDDPRVREAVNLALDRARICTGLLHGNCEATGQIMGAGTTAFDPNLGLNKFPYDPERAKALVAEAGATGAHVDIATVAGNKTFEQLATILQQQLEAVGLKASVVPLAPPQVVSRFTQAKDIAIAFGATGNAFDPSESIERYVLPTGLYNPGKASVPGVAQLAAAAKMETDQTKRTEDYREISGMIDSSSFLIPVLTPKTAYVIAPYVTGWQMPWAPSFPDFRGVSG</sequence>
<dbReference type="InterPro" id="IPR039424">
    <property type="entry name" value="SBP_5"/>
</dbReference>
<keyword evidence="3 4" id="KW-0732">Signal</keyword>
<protein>
    <submittedName>
        <fullName evidence="6">Putative oligopeptide ABC transporter substrate-binding protein</fullName>
    </submittedName>
</protein>
<dbReference type="GO" id="GO:0015833">
    <property type="term" value="P:peptide transport"/>
    <property type="evidence" value="ECO:0007669"/>
    <property type="project" value="TreeGrafter"/>
</dbReference>
<dbReference type="eggNOG" id="COG0747">
    <property type="taxonomic scope" value="Bacteria"/>
</dbReference>
<dbReference type="PANTHER" id="PTHR30290">
    <property type="entry name" value="PERIPLASMIC BINDING COMPONENT OF ABC TRANSPORTER"/>
    <property type="match status" value="1"/>
</dbReference>
<dbReference type="GO" id="GO:0042597">
    <property type="term" value="C:periplasmic space"/>
    <property type="evidence" value="ECO:0007669"/>
    <property type="project" value="UniProtKB-ARBA"/>
</dbReference>
<comment type="caution">
    <text evidence="6">The sequence shown here is derived from an EMBL/GenBank/DDBJ whole genome shotgun (WGS) entry which is preliminary data.</text>
</comment>
<dbReference type="STRING" id="1108045.GORHZ_129_00160"/>
<dbReference type="Proteomes" id="UP000008363">
    <property type="component" value="Unassembled WGS sequence"/>
</dbReference>
<keyword evidence="2" id="KW-0813">Transport</keyword>
<evidence type="ECO:0000256" key="3">
    <source>
        <dbReference type="ARBA" id="ARBA00022729"/>
    </source>
</evidence>